<name>A0AAV1TIJ4_9STRA</name>
<feature type="compositionally biased region" description="Polar residues" evidence="1">
    <location>
        <begin position="117"/>
        <end position="126"/>
    </location>
</feature>
<feature type="region of interest" description="Disordered" evidence="1">
    <location>
        <begin position="352"/>
        <end position="424"/>
    </location>
</feature>
<gene>
    <name evidence="2" type="ORF">PM001_LOCUS6352</name>
</gene>
<evidence type="ECO:0000313" key="3">
    <source>
        <dbReference type="Proteomes" id="UP001162060"/>
    </source>
</evidence>
<evidence type="ECO:0000313" key="2">
    <source>
        <dbReference type="EMBL" id="CAK7919957.1"/>
    </source>
</evidence>
<comment type="caution">
    <text evidence="2">The sequence shown here is derived from an EMBL/GenBank/DDBJ whole genome shotgun (WGS) entry which is preliminary data.</text>
</comment>
<feature type="compositionally biased region" description="Low complexity" evidence="1">
    <location>
        <begin position="20"/>
        <end position="31"/>
    </location>
</feature>
<dbReference type="EMBL" id="CAKLBY020000050">
    <property type="protein sequence ID" value="CAK7919957.1"/>
    <property type="molecule type" value="Genomic_DNA"/>
</dbReference>
<feature type="compositionally biased region" description="Basic and acidic residues" evidence="1">
    <location>
        <begin position="137"/>
        <end position="147"/>
    </location>
</feature>
<feature type="compositionally biased region" description="Low complexity" evidence="1">
    <location>
        <begin position="391"/>
        <end position="401"/>
    </location>
</feature>
<dbReference type="AlphaFoldDB" id="A0AAV1TIJ4"/>
<reference evidence="2" key="1">
    <citation type="submission" date="2024-01" db="EMBL/GenBank/DDBJ databases">
        <authorList>
            <person name="Webb A."/>
        </authorList>
    </citation>
    <scope>NUCLEOTIDE SEQUENCE</scope>
    <source>
        <strain evidence="2">Pm1</strain>
    </source>
</reference>
<feature type="compositionally biased region" description="Acidic residues" evidence="1">
    <location>
        <begin position="60"/>
        <end position="73"/>
    </location>
</feature>
<proteinExistence type="predicted"/>
<evidence type="ECO:0000256" key="1">
    <source>
        <dbReference type="SAM" id="MobiDB-lite"/>
    </source>
</evidence>
<feature type="region of interest" description="Disordered" evidence="1">
    <location>
        <begin position="115"/>
        <end position="147"/>
    </location>
</feature>
<feature type="region of interest" description="Disordered" evidence="1">
    <location>
        <begin position="1"/>
        <end position="91"/>
    </location>
</feature>
<accession>A0AAV1TIJ4</accession>
<protein>
    <submittedName>
        <fullName evidence="2">Uncharacterized protein</fullName>
    </submittedName>
</protein>
<sequence length="424" mass="45991">MRTSDEGDSLTSAAGDPSPAVAIQQQAVSVVNSPRGESPRAKDRSAAVAAGTANRNVFDSEIELIDSSESDDVSDSKAAPHASRSSGADIARARLTGSGQRGGTILEIFGSSDCSDESLSYATQPNDRTRGNGGDALMHHHERSNSRDRGVTVVIDHAGNQEARNRNFLRHAPQVESPWMTASKELDRLASMTTNRDRIPFFDCRKICPPDSSTETFRAEEESSPMRFYTSVVQWECGRDGKALMLGWNAFIHNIKCISREACLGKFDAARIRYKKRNPAGMRYKLHRLSVEAGLPCISWGDSCPGCLDNSNRAPRETSLPNVLYWRARISSEMAEKIDTLQSLYARSGRSISDGPFSNAAGGSRRTARRDPGHQQSSGHEAPSCPTPVDSHASGRGNSSGHHSRRGGSKSAPLESVDHRLSPP</sequence>
<organism evidence="2 3">
    <name type="scientific">Peronospora matthiolae</name>
    <dbReference type="NCBI Taxonomy" id="2874970"/>
    <lineage>
        <taxon>Eukaryota</taxon>
        <taxon>Sar</taxon>
        <taxon>Stramenopiles</taxon>
        <taxon>Oomycota</taxon>
        <taxon>Peronosporomycetes</taxon>
        <taxon>Peronosporales</taxon>
        <taxon>Peronosporaceae</taxon>
        <taxon>Peronospora</taxon>
    </lineage>
</organism>
<dbReference type="Proteomes" id="UP001162060">
    <property type="component" value="Unassembled WGS sequence"/>
</dbReference>